<protein>
    <submittedName>
        <fullName evidence="1">Uncharacterized protein</fullName>
    </submittedName>
</protein>
<gene>
    <name evidence="1" type="ORF">METZ01_LOCUS405305</name>
</gene>
<dbReference type="AlphaFoldDB" id="A0A382W2U5"/>
<dbReference type="EMBL" id="UINC01156180">
    <property type="protein sequence ID" value="SVD52451.1"/>
    <property type="molecule type" value="Genomic_DNA"/>
</dbReference>
<name>A0A382W2U5_9ZZZZ</name>
<evidence type="ECO:0000313" key="1">
    <source>
        <dbReference type="EMBL" id="SVD52451.1"/>
    </source>
</evidence>
<sequence length="43" mass="4966">MILKIPRWRVNTQEGCMDKIRTNWCSHPQLTDIHWGNGGVDGT</sequence>
<accession>A0A382W2U5</accession>
<reference evidence="1" key="1">
    <citation type="submission" date="2018-05" db="EMBL/GenBank/DDBJ databases">
        <authorList>
            <person name="Lanie J.A."/>
            <person name="Ng W.-L."/>
            <person name="Kazmierczak K.M."/>
            <person name="Andrzejewski T.M."/>
            <person name="Davidsen T.M."/>
            <person name="Wayne K.J."/>
            <person name="Tettelin H."/>
            <person name="Glass J.I."/>
            <person name="Rusch D."/>
            <person name="Podicherti R."/>
            <person name="Tsui H.-C.T."/>
            <person name="Winkler M.E."/>
        </authorList>
    </citation>
    <scope>NUCLEOTIDE SEQUENCE</scope>
</reference>
<proteinExistence type="predicted"/>
<organism evidence="1">
    <name type="scientific">marine metagenome</name>
    <dbReference type="NCBI Taxonomy" id="408172"/>
    <lineage>
        <taxon>unclassified sequences</taxon>
        <taxon>metagenomes</taxon>
        <taxon>ecological metagenomes</taxon>
    </lineage>
</organism>